<proteinExistence type="predicted"/>
<organism evidence="2 3">
    <name type="scientific">Sphingobacterium yanglingense</name>
    <dbReference type="NCBI Taxonomy" id="1437280"/>
    <lineage>
        <taxon>Bacteria</taxon>
        <taxon>Pseudomonadati</taxon>
        <taxon>Bacteroidota</taxon>
        <taxon>Sphingobacteriia</taxon>
        <taxon>Sphingobacteriales</taxon>
        <taxon>Sphingobacteriaceae</taxon>
        <taxon>Sphingobacterium</taxon>
    </lineage>
</organism>
<keyword evidence="3" id="KW-1185">Reference proteome</keyword>
<comment type="caution">
    <text evidence="2">The sequence shown here is derived from an EMBL/GenBank/DDBJ whole genome shotgun (WGS) entry which is preliminary data.</text>
</comment>
<dbReference type="Gene3D" id="2.40.128.640">
    <property type="match status" value="1"/>
</dbReference>
<protein>
    <submittedName>
        <fullName evidence="2">NlpE-like protein</fullName>
    </submittedName>
</protein>
<evidence type="ECO:0000313" key="3">
    <source>
        <dbReference type="Proteomes" id="UP000295292"/>
    </source>
</evidence>
<keyword evidence="1" id="KW-0812">Transmembrane</keyword>
<feature type="transmembrane region" description="Helical" evidence="1">
    <location>
        <begin position="16"/>
        <end position="35"/>
    </location>
</feature>
<accession>A0A4R6WNS4</accession>
<evidence type="ECO:0000313" key="2">
    <source>
        <dbReference type="EMBL" id="TDQ82851.1"/>
    </source>
</evidence>
<dbReference type="AlphaFoldDB" id="A0A4R6WNS4"/>
<reference evidence="2 3" key="1">
    <citation type="submission" date="2019-03" db="EMBL/GenBank/DDBJ databases">
        <title>Genomic Encyclopedia of Archaeal and Bacterial Type Strains, Phase II (KMG-II): from individual species to whole genera.</title>
        <authorList>
            <person name="Goeker M."/>
        </authorList>
    </citation>
    <scope>NUCLEOTIDE SEQUENCE [LARGE SCALE GENOMIC DNA]</scope>
    <source>
        <strain evidence="2 3">DSM 28353</strain>
    </source>
</reference>
<gene>
    <name evidence="2" type="ORF">CLV99_0073</name>
</gene>
<dbReference type="Proteomes" id="UP000295292">
    <property type="component" value="Unassembled WGS sequence"/>
</dbReference>
<evidence type="ECO:0000256" key="1">
    <source>
        <dbReference type="SAM" id="Phobius"/>
    </source>
</evidence>
<keyword evidence="1" id="KW-0472">Membrane</keyword>
<dbReference type="PROSITE" id="PS51257">
    <property type="entry name" value="PROKAR_LIPOPROTEIN"/>
    <property type="match status" value="1"/>
</dbReference>
<sequence>MVLFLKALDKGVQMRFFNYISIALIVTALFVGCINNKKRTTAKDKLENIELLAANIVGVYGGNLPCVDCDAISTMLELHRDHSYTLVYTYDGKSNDQFVKEGKWEIDKNRLILDGVDYKYKIESELLVQLDLSGNEITGELAESYQLAKKK</sequence>
<dbReference type="Pfam" id="PF04170">
    <property type="entry name" value="NlpE"/>
    <property type="match status" value="1"/>
</dbReference>
<name>A0A4R6WNS4_9SPHI</name>
<dbReference type="EMBL" id="SNYV01000001">
    <property type="protein sequence ID" value="TDQ82851.1"/>
    <property type="molecule type" value="Genomic_DNA"/>
</dbReference>
<dbReference type="InterPro" id="IPR007298">
    <property type="entry name" value="Cu-R_lipoprotein_NlpE"/>
</dbReference>
<keyword evidence="1" id="KW-1133">Transmembrane helix</keyword>